<keyword evidence="3" id="KW-1185">Reference proteome</keyword>
<dbReference type="PANTHER" id="PTHR45181:SF8">
    <property type="entry name" value="HEAT SHOCK PROTEIN DNAJ WITH TETRATRICOPEPTIDE REPEAT-CONTAINING PROTEIN"/>
    <property type="match status" value="1"/>
</dbReference>
<name>W9QV48_9ROSA</name>
<organism evidence="2 3">
    <name type="scientific">Morus notabilis</name>
    <dbReference type="NCBI Taxonomy" id="981085"/>
    <lineage>
        <taxon>Eukaryota</taxon>
        <taxon>Viridiplantae</taxon>
        <taxon>Streptophyta</taxon>
        <taxon>Embryophyta</taxon>
        <taxon>Tracheophyta</taxon>
        <taxon>Spermatophyta</taxon>
        <taxon>Magnoliopsida</taxon>
        <taxon>eudicotyledons</taxon>
        <taxon>Gunneridae</taxon>
        <taxon>Pentapetalae</taxon>
        <taxon>rosids</taxon>
        <taxon>fabids</taxon>
        <taxon>Rosales</taxon>
        <taxon>Moraceae</taxon>
        <taxon>Moreae</taxon>
        <taxon>Morus</taxon>
    </lineage>
</organism>
<evidence type="ECO:0000313" key="3">
    <source>
        <dbReference type="Proteomes" id="UP000030645"/>
    </source>
</evidence>
<evidence type="ECO:0000256" key="1">
    <source>
        <dbReference type="SAM" id="MobiDB-lite"/>
    </source>
</evidence>
<dbReference type="STRING" id="981085.W9QV48"/>
<dbReference type="InterPro" id="IPR011990">
    <property type="entry name" value="TPR-like_helical_dom_sf"/>
</dbReference>
<protein>
    <submittedName>
        <fullName evidence="2">DnaJ homolog subfamily C member 7</fullName>
    </submittedName>
</protein>
<feature type="region of interest" description="Disordered" evidence="1">
    <location>
        <begin position="388"/>
        <end position="413"/>
    </location>
</feature>
<dbReference type="Gene3D" id="1.25.40.10">
    <property type="entry name" value="Tetratricopeptide repeat domain"/>
    <property type="match status" value="3"/>
</dbReference>
<dbReference type="SMART" id="SM00028">
    <property type="entry name" value="TPR"/>
    <property type="match status" value="6"/>
</dbReference>
<dbReference type="PANTHER" id="PTHR45181">
    <property type="entry name" value="HEAT SHOCK PROTEIN DNAJ WITH TETRATRICOPEPTIDE REPEAT-CONTAINING PROTEIN"/>
    <property type="match status" value="1"/>
</dbReference>
<accession>W9QV48</accession>
<dbReference type="eggNOG" id="KOG0550">
    <property type="taxonomic scope" value="Eukaryota"/>
</dbReference>
<proteinExistence type="predicted"/>
<dbReference type="InterPro" id="IPR019734">
    <property type="entry name" value="TPR_rpt"/>
</dbReference>
<evidence type="ECO:0000313" key="2">
    <source>
        <dbReference type="EMBL" id="EXB39091.1"/>
    </source>
</evidence>
<reference evidence="3" key="1">
    <citation type="submission" date="2013-01" db="EMBL/GenBank/DDBJ databases">
        <title>Draft Genome Sequence of a Mulberry Tree, Morus notabilis C.K. Schneid.</title>
        <authorList>
            <person name="He N."/>
            <person name="Zhao S."/>
        </authorList>
    </citation>
    <scope>NUCLEOTIDE SEQUENCE</scope>
</reference>
<gene>
    <name evidence="2" type="ORF">L484_016561</name>
</gene>
<sequence length="1286" mass="138515">MSPPAVEVGSPIDSPQPKQSAPLQNPNSMAQSQPTSLPNFTNLFSGLGEAAASGATDSARPAATWRARPRLVKVRRHVEAQNPRSRSGTSTVVGSGFNPFCENGDRANGGFMFGANRGGLGETSDGKNGEGKSDETVMFNNGKGMESAKVESVGFVFGAKKNSVKSNSCAEKERFVDNAKEVVSEEKGDTKTECELESGKFGGDFVFGCNRSGLGSNSDREKAECCEFAKDSSSEDSDKRKLETEAERTKRENLAFVFGANQNGNVDFNKSFEQSGFCSSTNVKIGQETEFRKSSCSEFVFGASWFNSESNSSSEKSGFNKKVGAAGEVDPNEKWKLDNDAGVFLFGSGSRTGFSSNKRTEENFASFNSSVDTQVHNKDPNVSVKCKYPSESDDNAARSASVSGTSAEHRLPDEMRKLNIDDSVNVSGVERTENLKTKLFSNIGAASKSRRYIKVSRGCSKVSNSSSSNISSNSSKGPCVDVKKTDGNISGSSEQSHFVFGSARNDNTTDVSGTSKSEPFIFLGGLGVSAEFGQLRKCEATDPAEPNVAFSQSSFSSNCHEFQPSVSEAAFVGVEKKDTRNSPLTDFKTPLCDPVSLKESLFPEVGSKLEFTIKNGSIEDKRLRETKRKLRKPLVKQWRDRDHASKESSYPNTSGCYSPMDLSPYRDATVNDQFSRESSAASDGSSPIDSSYGTPASDAPVPADTKEEDLVTKGKGLDSDRGDQGTKVPNEENLGYHGESSCNQKCPPISVHDFACSTAQTAQADGHSGASVASVESVGVFSSNIENKENISGMQFIVTENASGLQFTSGVEDIKGADFTFSATSSGKGRLLARKRRYIRKGRSEVVKVGSSSVQSSPLSSVSSLPNAMDKSEAGKQFMEGRSSSSAEIQETCEKWRLRGNQAYKNGDLPKAEAFYTQGIISLPSSDRSGTCLKPLLLCYSNRAAARMCLLRIREALGDCMMAAALDPNFLKVHIRAANCHLLLGDVENAQQCFKNCFETGAGVCLDRRIIIDAADGQRKAQKVIECIHQSAKLLEQKNPDAALNALEIISEALSISLYSEKLLKMKGEALIMLRRPEEAIQLCEQSLSFVEKNFASVNALADIDGSSNESYSFARLWRWWLISKSYFHLGRLEAALPLLDKLAKVRSINDGSACKNLEASTSLAVTIRDLLHHKNAGNEAFKLGKYAEAVDHYTAALSSNVESRRFAAICFCNRAAAHQALGQIADAIADCSLAIALDGNYAKPPMRPSALTLVQPISSHHGGTQAPHPLENLGLAAASTHDPTL</sequence>
<feature type="compositionally biased region" description="Low complexity" evidence="1">
    <location>
        <begin position="676"/>
        <end position="691"/>
    </location>
</feature>
<dbReference type="EMBL" id="KE343711">
    <property type="protein sequence ID" value="EXB39091.1"/>
    <property type="molecule type" value="Genomic_DNA"/>
</dbReference>
<dbReference type="Proteomes" id="UP000030645">
    <property type="component" value="Unassembled WGS sequence"/>
</dbReference>
<feature type="compositionally biased region" description="Basic and acidic residues" evidence="1">
    <location>
        <begin position="637"/>
        <end position="646"/>
    </location>
</feature>
<feature type="region of interest" description="Disordered" evidence="1">
    <location>
        <begin position="1"/>
        <end position="43"/>
    </location>
</feature>
<dbReference type="SUPFAM" id="SSF48452">
    <property type="entry name" value="TPR-like"/>
    <property type="match status" value="2"/>
</dbReference>
<feature type="compositionally biased region" description="Polar residues" evidence="1">
    <location>
        <begin position="647"/>
        <end position="656"/>
    </location>
</feature>
<feature type="region of interest" description="Disordered" evidence="1">
    <location>
        <begin position="634"/>
        <end position="740"/>
    </location>
</feature>
<feature type="compositionally biased region" description="Basic and acidic residues" evidence="1">
    <location>
        <begin position="704"/>
        <end position="724"/>
    </location>
</feature>
<feature type="compositionally biased region" description="Polar residues" evidence="1">
    <location>
        <begin position="16"/>
        <end position="43"/>
    </location>
</feature>